<proteinExistence type="predicted"/>
<feature type="region of interest" description="Disordered" evidence="1">
    <location>
        <begin position="10"/>
        <end position="40"/>
    </location>
</feature>
<feature type="region of interest" description="Disordered" evidence="1">
    <location>
        <begin position="110"/>
        <end position="161"/>
    </location>
</feature>
<dbReference type="GeneTree" id="ENSGT00910000146976"/>
<evidence type="ECO:0000313" key="3">
    <source>
        <dbReference type="Proteomes" id="UP000594220"/>
    </source>
</evidence>
<dbReference type="AlphaFoldDB" id="A0A7M4FFK8"/>
<reference evidence="2" key="2">
    <citation type="submission" date="2025-09" db="UniProtKB">
        <authorList>
            <consortium name="Ensembl"/>
        </authorList>
    </citation>
    <scope>IDENTIFICATION</scope>
</reference>
<protein>
    <submittedName>
        <fullName evidence="2">Uncharacterized protein</fullName>
    </submittedName>
</protein>
<feature type="compositionally biased region" description="Basic and acidic residues" evidence="1">
    <location>
        <begin position="139"/>
        <end position="150"/>
    </location>
</feature>
<evidence type="ECO:0000256" key="1">
    <source>
        <dbReference type="SAM" id="MobiDB-lite"/>
    </source>
</evidence>
<sequence length="161" mass="17005">MAACTRASLAELPGLATGRGPSTTHKSSPSRPGTHECRPCTPPSTCADAVLRSNFSSPEYIMALQGEAVLDQCQAQGRRGKGRRCGGRRVTGSGCLGSCPWRPATPSLGISLAGSHLRRSTHQGPPWWQPGESPSSLQPEKEQWVSKSRDITAAQARQGGT</sequence>
<reference evidence="2" key="1">
    <citation type="submission" date="2025-08" db="UniProtKB">
        <authorList>
            <consortium name="Ensembl"/>
        </authorList>
    </citation>
    <scope>IDENTIFICATION</scope>
</reference>
<dbReference type="Proteomes" id="UP000594220">
    <property type="component" value="Unplaced"/>
</dbReference>
<accession>A0A7M4FFK8</accession>
<dbReference type="Ensembl" id="ENSCPRT00005028115.1">
    <property type="protein sequence ID" value="ENSCPRP00005024083.1"/>
    <property type="gene ID" value="ENSCPRG00005016720.1"/>
</dbReference>
<dbReference type="OMA" id="GTHECRP"/>
<keyword evidence="3" id="KW-1185">Reference proteome</keyword>
<evidence type="ECO:0000313" key="2">
    <source>
        <dbReference type="Ensembl" id="ENSCPRP00005024083.1"/>
    </source>
</evidence>
<organism evidence="2 3">
    <name type="scientific">Crocodylus porosus</name>
    <name type="common">Saltwater crocodile</name>
    <name type="synonym">Estuarine crocodile</name>
    <dbReference type="NCBI Taxonomy" id="8502"/>
    <lineage>
        <taxon>Eukaryota</taxon>
        <taxon>Metazoa</taxon>
        <taxon>Chordata</taxon>
        <taxon>Craniata</taxon>
        <taxon>Vertebrata</taxon>
        <taxon>Euteleostomi</taxon>
        <taxon>Archelosauria</taxon>
        <taxon>Archosauria</taxon>
        <taxon>Crocodylia</taxon>
        <taxon>Longirostres</taxon>
        <taxon>Crocodylidae</taxon>
        <taxon>Crocodylus</taxon>
    </lineage>
</organism>
<feature type="compositionally biased region" description="Polar residues" evidence="1">
    <location>
        <begin position="20"/>
        <end position="31"/>
    </location>
</feature>
<name>A0A7M4FFK8_CROPO</name>